<dbReference type="OrthoDB" id="27543at2759"/>
<comment type="similarity">
    <text evidence="2 3">Belongs to the BCP1 family.</text>
</comment>
<proteinExistence type="inferred from homology"/>
<feature type="region of interest" description="Disordered" evidence="4">
    <location>
        <begin position="224"/>
        <end position="256"/>
    </location>
</feature>
<comment type="function">
    <text evidence="1 3">Involved in nuclear export, actin cytoskeleton organization and vesicular transport.</text>
</comment>
<keyword evidence="3" id="KW-0653">Protein transport</keyword>
<dbReference type="PANTHER" id="PTHR13261">
    <property type="entry name" value="BRCA2 AND CDKN1A INTERACTING PROTEIN"/>
    <property type="match status" value="1"/>
</dbReference>
<protein>
    <recommendedName>
        <fullName evidence="3">Protein BCP1</fullName>
    </recommendedName>
</protein>
<dbReference type="EMBL" id="KQ964274">
    <property type="protein sequence ID" value="KXJ85811.1"/>
    <property type="molecule type" value="Genomic_DNA"/>
</dbReference>
<dbReference type="PIRSF" id="PIRSF028983">
    <property type="entry name" value="BCP1"/>
    <property type="match status" value="1"/>
</dbReference>
<organism evidence="5 6">
    <name type="scientific">Microdochium bolleyi</name>
    <dbReference type="NCBI Taxonomy" id="196109"/>
    <lineage>
        <taxon>Eukaryota</taxon>
        <taxon>Fungi</taxon>
        <taxon>Dikarya</taxon>
        <taxon>Ascomycota</taxon>
        <taxon>Pezizomycotina</taxon>
        <taxon>Sordariomycetes</taxon>
        <taxon>Xylariomycetidae</taxon>
        <taxon>Xylariales</taxon>
        <taxon>Microdochiaceae</taxon>
        <taxon>Microdochium</taxon>
    </lineage>
</organism>
<comment type="subcellular location">
    <subcellularLocation>
        <location evidence="3">Nucleus</location>
    </subcellularLocation>
</comment>
<sequence length="330" mass="35851">MAKKRAREADGASGPSDKMAVDGGESSDEEDFDMVNVEFEWFNFDADIDFHGVKALLRQLLDVDAALHDVSALSDLIVGESTIGSTVKVDGKETDPYAMLTAVNLRERSAGASKKSVVEELVRYLADKAGSSEGLKGSVVPELLRSQLAPSSSSGGEEATVGLILAERLINMPAEISPPMYRMVIDEIADAVEDKEPYEFTHYLVLSKTYTEVESALGNGEDMIIEEEDDGRGGKAASAGGRKKKRNRQDPTAAAAADQTWYFHPEDEVLQRHALAFGSYNFTKHDENIADSKRAFQEMGIRPQGHMILIEAGKFEGAVKAISDYLAPPS</sequence>
<dbReference type="Pfam" id="PF13862">
    <property type="entry name" value="BCCIP"/>
    <property type="match status" value="1"/>
</dbReference>
<dbReference type="GO" id="GO:0005634">
    <property type="term" value="C:nucleus"/>
    <property type="evidence" value="ECO:0007669"/>
    <property type="project" value="UniProtKB-SubCell"/>
</dbReference>
<reference evidence="6" key="1">
    <citation type="submission" date="2016-02" db="EMBL/GenBank/DDBJ databases">
        <title>Draft genome sequence of Microdochium bolleyi, a fungal endophyte of beachgrass.</title>
        <authorList>
            <consortium name="DOE Joint Genome Institute"/>
            <person name="David A.S."/>
            <person name="May G."/>
            <person name="Haridas S."/>
            <person name="Lim J."/>
            <person name="Wang M."/>
            <person name="Labutti K."/>
            <person name="Lipzen A."/>
            <person name="Barry K."/>
            <person name="Grigoriev I.V."/>
        </authorList>
    </citation>
    <scope>NUCLEOTIDE SEQUENCE [LARGE SCALE GENOMIC DNA]</scope>
    <source>
        <strain evidence="6">J235TASD1</strain>
    </source>
</reference>
<dbReference type="FunCoup" id="A0A136ILG5">
    <property type="interactions" value="962"/>
</dbReference>
<keyword evidence="3" id="KW-0813">Transport</keyword>
<accession>A0A136ILG5</accession>
<gene>
    <name evidence="5" type="ORF">Micbo1qcDRAFT_153769</name>
</gene>
<dbReference type="GO" id="GO:0015031">
    <property type="term" value="P:protein transport"/>
    <property type="evidence" value="ECO:0007669"/>
    <property type="project" value="UniProtKB-KW"/>
</dbReference>
<dbReference type="InterPro" id="IPR025602">
    <property type="entry name" value="BCP1_family"/>
</dbReference>
<dbReference type="Proteomes" id="UP000070501">
    <property type="component" value="Unassembled WGS sequence"/>
</dbReference>
<dbReference type="PANTHER" id="PTHR13261:SF0">
    <property type="entry name" value="BRCA2 AND CDKN1A-INTERACTING PROTEIN"/>
    <property type="match status" value="1"/>
</dbReference>
<dbReference type="InParanoid" id="A0A136ILG5"/>
<evidence type="ECO:0000256" key="3">
    <source>
        <dbReference type="PIRNR" id="PIRNR028983"/>
    </source>
</evidence>
<keyword evidence="3" id="KW-0539">Nucleus</keyword>
<name>A0A136ILG5_9PEZI</name>
<evidence type="ECO:0000256" key="4">
    <source>
        <dbReference type="SAM" id="MobiDB-lite"/>
    </source>
</evidence>
<evidence type="ECO:0000313" key="6">
    <source>
        <dbReference type="Proteomes" id="UP000070501"/>
    </source>
</evidence>
<evidence type="ECO:0000313" key="5">
    <source>
        <dbReference type="EMBL" id="KXJ85811.1"/>
    </source>
</evidence>
<feature type="region of interest" description="Disordered" evidence="4">
    <location>
        <begin position="1"/>
        <end position="29"/>
    </location>
</feature>
<evidence type="ECO:0000256" key="1">
    <source>
        <dbReference type="ARBA" id="ARBA00002688"/>
    </source>
</evidence>
<keyword evidence="6" id="KW-1185">Reference proteome</keyword>
<evidence type="ECO:0000256" key="2">
    <source>
        <dbReference type="ARBA" id="ARBA00006781"/>
    </source>
</evidence>
<dbReference type="STRING" id="196109.A0A136ILG5"/>
<dbReference type="AlphaFoldDB" id="A0A136ILG5"/>